<protein>
    <recommendedName>
        <fullName evidence="5 8">Aldose 1-epimerase</fullName>
        <ecNumber evidence="4 8">5.1.3.3</ecNumber>
    </recommendedName>
</protein>
<comment type="similarity">
    <text evidence="3 8">Belongs to the aldose epimerase family.</text>
</comment>
<evidence type="ECO:0000256" key="2">
    <source>
        <dbReference type="ARBA" id="ARBA00005028"/>
    </source>
</evidence>
<dbReference type="GO" id="GO:0033499">
    <property type="term" value="P:galactose catabolic process via UDP-galactose, Leloir pathway"/>
    <property type="evidence" value="ECO:0007669"/>
    <property type="project" value="TreeGrafter"/>
</dbReference>
<dbReference type="PATRIC" id="fig|1141662.3.peg.374"/>
<dbReference type="InterPro" id="IPR047215">
    <property type="entry name" value="Galactose_mutarotase-like"/>
</dbReference>
<keyword evidence="7 8" id="KW-0119">Carbohydrate metabolism</keyword>
<dbReference type="PROSITE" id="PS00545">
    <property type="entry name" value="ALDOSE_1_EPIMERASE"/>
    <property type="match status" value="1"/>
</dbReference>
<dbReference type="GO" id="GO:0005737">
    <property type="term" value="C:cytoplasm"/>
    <property type="evidence" value="ECO:0007669"/>
    <property type="project" value="TreeGrafter"/>
</dbReference>
<keyword evidence="6 8" id="KW-0413">Isomerase</keyword>
<dbReference type="GO" id="GO:0006006">
    <property type="term" value="P:glucose metabolic process"/>
    <property type="evidence" value="ECO:0007669"/>
    <property type="project" value="TreeGrafter"/>
</dbReference>
<evidence type="ECO:0000256" key="1">
    <source>
        <dbReference type="ARBA" id="ARBA00001614"/>
    </source>
</evidence>
<dbReference type="STRING" id="1141662.OOA_01837"/>
<dbReference type="eggNOG" id="COG2017">
    <property type="taxonomic scope" value="Bacteria"/>
</dbReference>
<evidence type="ECO:0000313" key="12">
    <source>
        <dbReference type="EMBL" id="EKT64769.1"/>
    </source>
</evidence>
<dbReference type="InterPro" id="IPR008183">
    <property type="entry name" value="Aldose_1/G6P_1-epimerase"/>
</dbReference>
<evidence type="ECO:0000256" key="7">
    <source>
        <dbReference type="ARBA" id="ARBA00023277"/>
    </source>
</evidence>
<dbReference type="GO" id="GO:0030246">
    <property type="term" value="F:carbohydrate binding"/>
    <property type="evidence" value="ECO:0007669"/>
    <property type="project" value="InterPro"/>
</dbReference>
<evidence type="ECO:0000256" key="9">
    <source>
        <dbReference type="PIRSR" id="PIRSR005096-1"/>
    </source>
</evidence>
<dbReference type="AlphaFoldDB" id="K8WVS9"/>
<name>K8WVS9_9GAMM</name>
<comment type="catalytic activity">
    <reaction evidence="1 8">
        <text>alpha-D-glucose = beta-D-glucose</text>
        <dbReference type="Rhea" id="RHEA:10264"/>
        <dbReference type="ChEBI" id="CHEBI:15903"/>
        <dbReference type="ChEBI" id="CHEBI:17925"/>
        <dbReference type="EC" id="5.1.3.3"/>
    </reaction>
</comment>
<comment type="caution">
    <text evidence="12">The sequence shown here is derived from an EMBL/GenBank/DDBJ whole genome shotgun (WGS) entry which is preliminary data.</text>
</comment>
<feature type="binding site" evidence="11">
    <location>
        <begin position="194"/>
        <end position="196"/>
    </location>
    <ligand>
        <name>beta-D-galactose</name>
        <dbReference type="ChEBI" id="CHEBI:27667"/>
    </ligand>
</feature>
<dbReference type="Proteomes" id="UP000009336">
    <property type="component" value="Unassembled WGS sequence"/>
</dbReference>
<keyword evidence="13" id="KW-1185">Reference proteome</keyword>
<dbReference type="Pfam" id="PF01263">
    <property type="entry name" value="Aldose_epim"/>
    <property type="match status" value="1"/>
</dbReference>
<evidence type="ECO:0000256" key="4">
    <source>
        <dbReference type="ARBA" id="ARBA00013185"/>
    </source>
</evidence>
<sequence length="367" mass="40840">MFASQVIGLELLETHYSWENKMQLSKDQGYVARASKVIALANNNGMKILLSTLGASWISCILPMPTGKRDVLLGSPNMAAQMDQGVYLGATVGRVANRIANASFTLDSQRFKVAANQDEHCLHGGSDNFSYRVWKEMQISPQEAIFSLVSPDGDQGFPGELEAEVRYVLTDDNKVIIYYRIQVSKLCPVNLTNHAYFNLAGEDAAKTALEHDLQLAATHYLPTDKSGIPTGEWRNVTETFFDFRHKKRIGYDFLQDDDQKAAGGYDHAMILDSSLTDGESTVASLFSPDGDVRMDIATTMPSIQIYTGNYLISVPGKSKYYTPFSGVAFETQFPPDAINHPEWGEQYSGISQPNKVYQQQTSYQFIF</sequence>
<reference evidence="12 13" key="1">
    <citation type="journal article" date="2012" name="BMC Genomics">
        <title>Comparative genomics of bacteria in the genus Providencia isolated from wild Drosophila melanogaster.</title>
        <authorList>
            <person name="Galac M.R."/>
            <person name="Lazzaro B.P."/>
        </authorList>
    </citation>
    <scope>NUCLEOTIDE SEQUENCE [LARGE SCALE GENOMIC DNA]</scope>
    <source>
        <strain evidence="12 13">DSM 19968</strain>
    </source>
</reference>
<dbReference type="InterPro" id="IPR013458">
    <property type="entry name" value="Ald_epimerase_bac"/>
</dbReference>
<dbReference type="PANTHER" id="PTHR10091:SF0">
    <property type="entry name" value="GALACTOSE MUTAROTASE"/>
    <property type="match status" value="1"/>
</dbReference>
<evidence type="ECO:0000256" key="11">
    <source>
        <dbReference type="PIRSR" id="PIRSR005096-3"/>
    </source>
</evidence>
<dbReference type="InterPro" id="IPR015443">
    <property type="entry name" value="Aldose_1-epimerase"/>
</dbReference>
<dbReference type="UniPathway" id="UPA00242"/>
<evidence type="ECO:0000256" key="10">
    <source>
        <dbReference type="PIRSR" id="PIRSR005096-2"/>
    </source>
</evidence>
<organism evidence="12 13">
    <name type="scientific">Providencia burhodogranariea DSM 19968</name>
    <dbReference type="NCBI Taxonomy" id="1141662"/>
    <lineage>
        <taxon>Bacteria</taxon>
        <taxon>Pseudomonadati</taxon>
        <taxon>Pseudomonadota</taxon>
        <taxon>Gammaproteobacteria</taxon>
        <taxon>Enterobacterales</taxon>
        <taxon>Morganellaceae</taxon>
        <taxon>Providencia</taxon>
    </lineage>
</organism>
<dbReference type="NCBIfam" id="TIGR02636">
    <property type="entry name" value="galM_Leloir"/>
    <property type="match status" value="1"/>
</dbReference>
<feature type="active site" description="Proton acceptor" evidence="9">
    <location>
        <position position="330"/>
    </location>
</feature>
<dbReference type="CDD" id="cd09019">
    <property type="entry name" value="galactose_mutarotase_like"/>
    <property type="match status" value="1"/>
</dbReference>
<dbReference type="InterPro" id="IPR014718">
    <property type="entry name" value="GH-type_carb-bd"/>
</dbReference>
<dbReference type="NCBIfam" id="NF008277">
    <property type="entry name" value="PRK11055.1"/>
    <property type="match status" value="1"/>
</dbReference>
<accession>K8WVS9</accession>
<dbReference type="InterPro" id="IPR018052">
    <property type="entry name" value="Ald1_epimerase_CS"/>
</dbReference>
<dbReference type="PANTHER" id="PTHR10091">
    <property type="entry name" value="ALDOSE-1-EPIMERASE"/>
    <property type="match status" value="1"/>
</dbReference>
<evidence type="ECO:0000256" key="6">
    <source>
        <dbReference type="ARBA" id="ARBA00023235"/>
    </source>
</evidence>
<comment type="pathway">
    <text evidence="2 8">Carbohydrate metabolism; hexose metabolism.</text>
</comment>
<dbReference type="EMBL" id="AKKL01000005">
    <property type="protein sequence ID" value="EKT64769.1"/>
    <property type="molecule type" value="Genomic_DNA"/>
</dbReference>
<evidence type="ECO:0000256" key="5">
    <source>
        <dbReference type="ARBA" id="ARBA00014165"/>
    </source>
</evidence>
<dbReference type="Gene3D" id="2.70.98.10">
    <property type="match status" value="1"/>
</dbReference>
<evidence type="ECO:0000313" key="13">
    <source>
        <dbReference type="Proteomes" id="UP000009336"/>
    </source>
</evidence>
<feature type="active site" description="Proton donor" evidence="9">
    <location>
        <position position="194"/>
    </location>
</feature>
<dbReference type="EC" id="5.1.3.3" evidence="4 8"/>
<feature type="binding site" evidence="11">
    <location>
        <begin position="97"/>
        <end position="98"/>
    </location>
    <ligand>
        <name>beta-D-galactose</name>
        <dbReference type="ChEBI" id="CHEBI:27667"/>
    </ligand>
</feature>
<feature type="binding site" evidence="10">
    <location>
        <position position="266"/>
    </location>
    <ligand>
        <name>beta-D-galactose</name>
        <dbReference type="ChEBI" id="CHEBI:27667"/>
    </ligand>
</feature>
<dbReference type="InterPro" id="IPR011013">
    <property type="entry name" value="Gal_mutarotase_sf_dom"/>
</dbReference>
<proteinExistence type="inferred from homology"/>
<dbReference type="HOGENOM" id="CLU_031753_1_0_6"/>
<dbReference type="GO" id="GO:0004034">
    <property type="term" value="F:aldose 1-epimerase activity"/>
    <property type="evidence" value="ECO:0007669"/>
    <property type="project" value="UniProtKB-EC"/>
</dbReference>
<dbReference type="PIRSF" id="PIRSF005096">
    <property type="entry name" value="GALM"/>
    <property type="match status" value="1"/>
</dbReference>
<evidence type="ECO:0000256" key="8">
    <source>
        <dbReference type="PIRNR" id="PIRNR005096"/>
    </source>
</evidence>
<dbReference type="SUPFAM" id="SSF74650">
    <property type="entry name" value="Galactose mutarotase-like"/>
    <property type="match status" value="1"/>
</dbReference>
<gene>
    <name evidence="12" type="primary">galM</name>
    <name evidence="12" type="ORF">OOA_01837</name>
</gene>
<evidence type="ECO:0000256" key="3">
    <source>
        <dbReference type="ARBA" id="ARBA00006206"/>
    </source>
</evidence>